<dbReference type="EMBL" id="CBSX010000028">
    <property type="protein sequence ID" value="CDH04299.1"/>
    <property type="molecule type" value="Genomic_DNA"/>
</dbReference>
<dbReference type="AlphaFoldDB" id="A0A077P0N5"/>
<gene>
    <name evidence="1" type="ORF">XBO1_1230050</name>
</gene>
<protein>
    <submittedName>
        <fullName evidence="1">Uncharacterized protein</fullName>
    </submittedName>
</protein>
<evidence type="ECO:0000313" key="1">
    <source>
        <dbReference type="EMBL" id="CDH04299.1"/>
    </source>
</evidence>
<name>A0A077P0N5_XENBV</name>
<proteinExistence type="predicted"/>
<reference evidence="1" key="1">
    <citation type="submission" date="2013-07" db="EMBL/GenBank/DDBJ databases">
        <title>Sub-species coevolution in mutualistic symbiosis.</title>
        <authorList>
            <person name="Murfin K."/>
            <person name="Klassen J."/>
            <person name="Lee M."/>
            <person name="Forst S."/>
            <person name="Stock P."/>
            <person name="Goodrich-Blair H."/>
        </authorList>
    </citation>
    <scope>NUCLEOTIDE SEQUENCE [LARGE SCALE GENOMIC DNA]</scope>
    <source>
        <strain evidence="1">Oregonense</strain>
    </source>
</reference>
<dbReference type="HOGENOM" id="CLU_3159455_0_0_6"/>
<sequence>MRVDDLLQKCDHLCVLAAVLSSWSCIQYMYCEFYCVEPIAAYNTKITL</sequence>
<organism evidence="1">
    <name type="scientific">Xenorhabdus bovienii str. oregonense</name>
    <dbReference type="NCBI Taxonomy" id="1398202"/>
    <lineage>
        <taxon>Bacteria</taxon>
        <taxon>Pseudomonadati</taxon>
        <taxon>Pseudomonadota</taxon>
        <taxon>Gammaproteobacteria</taxon>
        <taxon>Enterobacterales</taxon>
        <taxon>Morganellaceae</taxon>
        <taxon>Xenorhabdus</taxon>
    </lineage>
</organism>
<accession>A0A077P0N5</accession>
<dbReference type="Proteomes" id="UP000028483">
    <property type="component" value="Unassembled WGS sequence"/>
</dbReference>
<comment type="caution">
    <text evidence="1">The sequence shown here is derived from an EMBL/GenBank/DDBJ whole genome shotgun (WGS) entry which is preliminary data.</text>
</comment>